<dbReference type="EMBL" id="LJZQ01000016">
    <property type="protein sequence ID" value="KPQ28368.1"/>
    <property type="molecule type" value="Genomic_DNA"/>
</dbReference>
<evidence type="ECO:0000313" key="2">
    <source>
        <dbReference type="Proteomes" id="UP000050416"/>
    </source>
</evidence>
<proteinExistence type="predicted"/>
<organism evidence="1 2">
    <name type="scientific">Marinobacter excellens HL-55</name>
    <dbReference type="NCBI Taxonomy" id="1305731"/>
    <lineage>
        <taxon>Bacteria</taxon>
        <taxon>Pseudomonadati</taxon>
        <taxon>Pseudomonadota</taxon>
        <taxon>Gammaproteobacteria</taxon>
        <taxon>Pseudomonadales</taxon>
        <taxon>Marinobacteraceae</taxon>
        <taxon>Marinobacter</taxon>
    </lineage>
</organism>
<reference evidence="1 2" key="1">
    <citation type="submission" date="2015-09" db="EMBL/GenBank/DDBJ databases">
        <title>Identification and resolution of microdiversity through metagenomic sequencing of parallel consortia.</title>
        <authorList>
            <person name="Nelson W.C."/>
            <person name="Romine M.F."/>
            <person name="Lindemann S.R."/>
        </authorList>
    </citation>
    <scope>NUCLEOTIDE SEQUENCE [LARGE SCALE GENOMIC DNA]</scope>
    <source>
        <strain evidence="1">HL-55</strain>
    </source>
</reference>
<comment type="caution">
    <text evidence="1">The sequence shown here is derived from an EMBL/GenBank/DDBJ whole genome shotgun (WGS) entry which is preliminary data.</text>
</comment>
<accession>A0A0P7ZG92</accession>
<protein>
    <submittedName>
        <fullName evidence="1">Uncharacterized protein</fullName>
    </submittedName>
</protein>
<dbReference type="AlphaFoldDB" id="A0A0P7ZG92"/>
<evidence type="ECO:0000313" key="1">
    <source>
        <dbReference type="EMBL" id="KPQ28368.1"/>
    </source>
</evidence>
<dbReference type="Proteomes" id="UP000050416">
    <property type="component" value="Unassembled WGS sequence"/>
</dbReference>
<dbReference type="STRING" id="1305731.GCA_000934705_00963"/>
<gene>
    <name evidence="1" type="ORF">HLUCCX14_11250</name>
</gene>
<dbReference type="PATRIC" id="fig|1305731.5.peg.699"/>
<name>A0A0P7ZG92_9GAMM</name>
<sequence length="30" mass="3327">MSALTTFVSVPLSDSLGILTDYYQNYAISR</sequence>